<feature type="compositionally biased region" description="Polar residues" evidence="8">
    <location>
        <begin position="747"/>
        <end position="756"/>
    </location>
</feature>
<name>A0A1Y2FNB1_PROLT</name>
<evidence type="ECO:0000256" key="1">
    <source>
        <dbReference type="ARBA" id="ARBA00004397"/>
    </source>
</evidence>
<keyword evidence="5 7" id="KW-0931">ER-Golgi transport</keyword>
<protein>
    <recommendedName>
        <fullName evidence="7">Protein transport protein sec16</fullName>
    </recommendedName>
</protein>
<dbReference type="GO" id="GO:0016192">
    <property type="term" value="P:vesicle-mediated transport"/>
    <property type="evidence" value="ECO:0007669"/>
    <property type="project" value="UniProtKB-KW"/>
</dbReference>
<dbReference type="Gene3D" id="1.25.40.1030">
    <property type="match status" value="1"/>
</dbReference>
<evidence type="ECO:0000256" key="3">
    <source>
        <dbReference type="ARBA" id="ARBA00022448"/>
    </source>
</evidence>
<dbReference type="OMA" id="YKSPYDL"/>
<feature type="region of interest" description="Disordered" evidence="8">
    <location>
        <begin position="294"/>
        <end position="317"/>
    </location>
</feature>
<feature type="compositionally biased region" description="Low complexity" evidence="8">
    <location>
        <begin position="1651"/>
        <end position="1694"/>
    </location>
</feature>
<keyword evidence="7" id="KW-0472">Membrane</keyword>
<feature type="compositionally biased region" description="Low complexity" evidence="8">
    <location>
        <begin position="546"/>
        <end position="558"/>
    </location>
</feature>
<evidence type="ECO:0000256" key="8">
    <source>
        <dbReference type="SAM" id="MobiDB-lite"/>
    </source>
</evidence>
<feature type="compositionally biased region" description="Pro residues" evidence="8">
    <location>
        <begin position="444"/>
        <end position="454"/>
    </location>
</feature>
<feature type="compositionally biased region" description="Basic and acidic residues" evidence="8">
    <location>
        <begin position="1557"/>
        <end position="1574"/>
    </location>
</feature>
<feature type="compositionally biased region" description="Low complexity" evidence="8">
    <location>
        <begin position="475"/>
        <end position="514"/>
    </location>
</feature>
<dbReference type="GeneID" id="63786995"/>
<keyword evidence="3 7" id="KW-0813">Transport</keyword>
<keyword evidence="4 7" id="KW-0256">Endoplasmic reticulum</keyword>
<reference evidence="11 12" key="1">
    <citation type="submission" date="2016-07" db="EMBL/GenBank/DDBJ databases">
        <title>Pervasive Adenine N6-methylation of Active Genes in Fungi.</title>
        <authorList>
            <consortium name="DOE Joint Genome Institute"/>
            <person name="Mondo S.J."/>
            <person name="Dannebaum R.O."/>
            <person name="Kuo R.C."/>
            <person name="Labutti K."/>
            <person name="Haridas S."/>
            <person name="Kuo A."/>
            <person name="Salamov A."/>
            <person name="Ahrendt S.R."/>
            <person name="Lipzen A."/>
            <person name="Sullivan W."/>
            <person name="Andreopoulos W.B."/>
            <person name="Clum A."/>
            <person name="Lindquist E."/>
            <person name="Daum C."/>
            <person name="Ramamoorthy G.K."/>
            <person name="Gryganskyi A."/>
            <person name="Culley D."/>
            <person name="Magnuson J.K."/>
            <person name="James T.Y."/>
            <person name="O'Malley M.A."/>
            <person name="Stajich J.E."/>
            <person name="Spatafora J.W."/>
            <person name="Visel A."/>
            <person name="Grigoriev I.V."/>
        </authorList>
    </citation>
    <scope>NUCLEOTIDE SEQUENCE [LARGE SCALE GENOMIC DNA]</scope>
    <source>
        <strain evidence="11 12">12-1054</strain>
    </source>
</reference>
<dbReference type="PANTHER" id="PTHR13402:SF6">
    <property type="entry name" value="SECRETORY 16, ISOFORM I"/>
    <property type="match status" value="1"/>
</dbReference>
<evidence type="ECO:0000256" key="7">
    <source>
        <dbReference type="RuleBase" id="RU364101"/>
    </source>
</evidence>
<feature type="compositionally biased region" description="Low complexity" evidence="8">
    <location>
        <begin position="690"/>
        <end position="705"/>
    </location>
</feature>
<dbReference type="Pfam" id="PF12932">
    <property type="entry name" value="Sec16"/>
    <property type="match status" value="1"/>
</dbReference>
<dbReference type="RefSeq" id="XP_040726930.1">
    <property type="nucleotide sequence ID" value="XM_040870396.1"/>
</dbReference>
<dbReference type="OrthoDB" id="8918678at2759"/>
<evidence type="ECO:0000313" key="12">
    <source>
        <dbReference type="Proteomes" id="UP000193685"/>
    </source>
</evidence>
<dbReference type="GO" id="GO:0006914">
    <property type="term" value="P:autophagy"/>
    <property type="evidence" value="ECO:0007669"/>
    <property type="project" value="UniProtKB-KW"/>
</dbReference>
<feature type="compositionally biased region" description="Low complexity" evidence="8">
    <location>
        <begin position="734"/>
        <end position="746"/>
    </location>
</feature>
<feature type="compositionally biased region" description="Low complexity" evidence="8">
    <location>
        <begin position="1473"/>
        <end position="1489"/>
    </location>
</feature>
<comment type="caution">
    <text evidence="11">The sequence shown here is derived from an EMBL/GenBank/DDBJ whole genome shotgun (WGS) entry which is preliminary data.</text>
</comment>
<dbReference type="InterPro" id="IPR024340">
    <property type="entry name" value="Sec16_CCD"/>
</dbReference>
<feature type="compositionally biased region" description="Polar residues" evidence="8">
    <location>
        <begin position="567"/>
        <end position="577"/>
    </location>
</feature>
<feature type="compositionally biased region" description="Low complexity" evidence="8">
    <location>
        <begin position="670"/>
        <end position="683"/>
    </location>
</feature>
<evidence type="ECO:0000256" key="4">
    <source>
        <dbReference type="ARBA" id="ARBA00022824"/>
    </source>
</evidence>
<feature type="region of interest" description="Disordered" evidence="8">
    <location>
        <begin position="411"/>
        <end position="635"/>
    </location>
</feature>
<feature type="region of interest" description="Disordered" evidence="8">
    <location>
        <begin position="244"/>
        <end position="268"/>
    </location>
</feature>
<feature type="compositionally biased region" description="Low complexity" evidence="8">
    <location>
        <begin position="814"/>
        <end position="824"/>
    </location>
</feature>
<sequence>MSGFNAAMLPLMLEEESQGVDKSRKDSVMHISTRSAVVQSSQALSEPVTADVTTANINKPDPHGPALFDTQAIIQQDEESALFDALVTGETEVNKNDENVTKIEDEATFFDKVASPALAPEASAFPEALSESTVPINFVQKAPLSPTTSKNSQGAEQEQEQEQTSFFDAVKPLGSEPMQSLVLPPSQNALELDGEEVAQSDAGDFFNGLGSMATTAEVEVQSEPETLKEEDPFAGIALASQTVAVTSSDKDQASTQAPESTMPAEEEEFDLDAELGEFDIDAELGDEFAELEASFQTPSAVASPKPPSPKAPYVNPYRPTGEAVAAYQAAPQQSPHVFTPANASAAGRTNAYAPAQQNQPIMPARFSPVRPSKPSTPSFVNAKSTYTDPYALPESFVAPKRMRPPTHALKNAQSVPDLRNNQYAPQQPRAAPGMSSLRQQAAPSAPPSAPPIVRPPAGNRYVSMPQVSQLNRAGQQHLIQGQLPPQQQQQQQQQQYKPSPYQPAQALAVQPQVLRQGPPTQHGQATAPPARYHAPTAPQQTMPSNAYAARPPSLSRPPAMHERGDSMDSNPAMNQYQQDRRAYSPPAMRNPGNARHSMHRSSFDQDRQRRLSSASASTSDDREHAMGQYLQSQQGAERTMYLDQFSVVEEEITASQLQQGRPPSGYTPPQQQLQFGSQQQRQYAPPPPQQQYASQQASQHSSAAEEQPEQIRPPPPPQQQRSNYAPASHADVSQQVQQHPYAPQQQDSYGPSSQRVEAQGPVQLVSDHNGPPSREQYIPSARTSPDQSKGPFGRRSLDAVRPAKAALEMSRPNSRASSSGRAAATEPSFSPRPAKSSLYHPGGPVRASSAAPSRGATMYAMTTSSDASRTLDSPHPKARFAFGGKLVVCSTEQPNAFSHASAIPRPVTVMAPDSTLASSMLSDFVGPLVHGKQNAKQKKSEAQAWFTSSAASTQDDNLRLLYRLLALMLEHNGQVLQTPVARTMFIAELCPEMKGTTDADDSANFRIPAAMLQPVIPEGARVLSSQTLTDVSLKTLSDLLICGKQAAALQHACEHRLWSHALLIASRLDGDAWISVVREFTQAEFAESSEAAQSLSFLYKSLAVRNTQDLAQLGASDFQYGSRSWRKSLAMLLANDKQALLTLPAFANALLAQGQIFPSLICQVLLCKPAVASSLLDEGTAFLFKNLDVLSGRSGSREYNAAFMCAQTIELLTVLVQPKFAGYVPLMSHKLQHVQLLADCGTYAQAHRYCDALTATLKQLPRQGQKDTVHIQPAFIEQLKQLTMQLDALSSDEAGAWLTGRVSKGKMDSIWGSLEGKFNKFIAGDGSPNVDGSSDVATGGGVLGKGPFAHVLPTPTISRIGSAADLTYGGSAAASPVHEMQPQPFASGPYVEKVPAGYGMQAAHVPSPYAPTQGGTSLRRETSGYGNNAYAPAQQQQQSRPFSPAVGNYATTEPQGLGIVRQGSYSEREPYNQEQGQQRPGQQSSYGGYVPSRRESEDGVGQQQRYTPAQPQQRYAPQQLDQASEARDAVESRYQPAPPISEAKTETEQPATPSGDASKEAEKSDKTKQSEADKAATASPKSTWLGGWFSKKEKAPVEQASKPGEAPKVHKAKLGEGMSLVYDPVTKKWTNPKGSMPEEKTLAGPPPPSMKPKAAAGPGGMPPRAQATPSQSMSAPSSQAPVSAAGTPPMRPPAAAAAAIPIVSGNADADLAAILGASSKPRPRRAGAGPPGGGTPPSTAVGEEDDMPLRGSATMPNRRKPRAKGRYVDVFSEGAPAEKAA</sequence>
<dbReference type="EMBL" id="MCFI01000004">
    <property type="protein sequence ID" value="ORY85448.1"/>
    <property type="molecule type" value="Genomic_DNA"/>
</dbReference>
<feature type="region of interest" description="Disordered" evidence="8">
    <location>
        <begin position="143"/>
        <end position="167"/>
    </location>
</feature>
<feature type="compositionally biased region" description="Polar residues" evidence="8">
    <location>
        <begin position="411"/>
        <end position="425"/>
    </location>
</feature>
<feature type="compositionally biased region" description="Low complexity" evidence="8">
    <location>
        <begin position="1502"/>
        <end position="1523"/>
    </location>
</feature>
<dbReference type="GO" id="GO:0070973">
    <property type="term" value="P:protein localization to endoplasmic reticulum exit site"/>
    <property type="evidence" value="ECO:0007669"/>
    <property type="project" value="TreeGrafter"/>
</dbReference>
<feature type="region of interest" description="Disordered" evidence="8">
    <location>
        <begin position="1626"/>
        <end position="1694"/>
    </location>
</feature>
<feature type="region of interest" description="Disordered" evidence="8">
    <location>
        <begin position="1405"/>
        <end position="1612"/>
    </location>
</feature>
<proteinExistence type="inferred from homology"/>
<dbReference type="Proteomes" id="UP000193685">
    <property type="component" value="Unassembled WGS sequence"/>
</dbReference>
<evidence type="ECO:0000313" key="11">
    <source>
        <dbReference type="EMBL" id="ORY85448.1"/>
    </source>
</evidence>
<feature type="compositionally biased region" description="Polar residues" evidence="8">
    <location>
        <begin position="465"/>
        <end position="474"/>
    </location>
</feature>
<feature type="compositionally biased region" description="Polar residues" evidence="8">
    <location>
        <begin position="373"/>
        <end position="382"/>
    </location>
</feature>
<comment type="function">
    <text evidence="6 7">Involved in the initiation of assembly of the COPII coat required for the formation of transport vesicles from the endoplasmic reticulum (ER) and the selection of cargo molecules. Also involved in autophagy.</text>
</comment>
<evidence type="ECO:0000256" key="6">
    <source>
        <dbReference type="ARBA" id="ARBA00024687"/>
    </source>
</evidence>
<organism evidence="11 12">
    <name type="scientific">Protomyces lactucae-debilis</name>
    <dbReference type="NCBI Taxonomy" id="2754530"/>
    <lineage>
        <taxon>Eukaryota</taxon>
        <taxon>Fungi</taxon>
        <taxon>Dikarya</taxon>
        <taxon>Ascomycota</taxon>
        <taxon>Taphrinomycotina</taxon>
        <taxon>Taphrinomycetes</taxon>
        <taxon>Taphrinales</taxon>
        <taxon>Protomycetaceae</taxon>
        <taxon>Protomyces</taxon>
    </lineage>
</organism>
<dbReference type="Pfam" id="PF12931">
    <property type="entry name" value="TPR_Sec16"/>
    <property type="match status" value="1"/>
</dbReference>
<feature type="domain" description="Sec16 central conserved" evidence="10">
    <location>
        <begin position="875"/>
        <end position="955"/>
    </location>
</feature>
<dbReference type="STRING" id="56484.A0A1Y2FNB1"/>
<keyword evidence="7" id="KW-0653">Protein transport</keyword>
<evidence type="ECO:0000259" key="10">
    <source>
        <dbReference type="Pfam" id="PF12932"/>
    </source>
</evidence>
<keyword evidence="7" id="KW-0072">Autophagy</keyword>
<dbReference type="GO" id="GO:0070971">
    <property type="term" value="C:endoplasmic reticulum exit site"/>
    <property type="evidence" value="ECO:0007669"/>
    <property type="project" value="TreeGrafter"/>
</dbReference>
<dbReference type="PANTHER" id="PTHR13402">
    <property type="entry name" value="RGPR-RELATED"/>
    <property type="match status" value="1"/>
</dbReference>
<feature type="region of interest" description="Disordered" evidence="8">
    <location>
        <begin position="1714"/>
        <end position="1781"/>
    </location>
</feature>
<feature type="domain" description="Sec16 Sec23-binding" evidence="9">
    <location>
        <begin position="1037"/>
        <end position="1325"/>
    </location>
</feature>
<dbReference type="InterPro" id="IPR024298">
    <property type="entry name" value="Sec16_Sec23-bd"/>
</dbReference>
<evidence type="ECO:0000256" key="5">
    <source>
        <dbReference type="ARBA" id="ARBA00022892"/>
    </source>
</evidence>
<feature type="compositionally biased region" description="Polar residues" evidence="8">
    <location>
        <begin position="145"/>
        <end position="155"/>
    </location>
</feature>
<comment type="similarity">
    <text evidence="2 7">Belongs to the SEC16 family.</text>
</comment>
<accession>A0A1Y2FNB1</accession>
<dbReference type="GO" id="GO:0005789">
    <property type="term" value="C:endoplasmic reticulum membrane"/>
    <property type="evidence" value="ECO:0007669"/>
    <property type="project" value="UniProtKB-SubCell"/>
</dbReference>
<dbReference type="GO" id="GO:0015031">
    <property type="term" value="P:protein transport"/>
    <property type="evidence" value="ECO:0007669"/>
    <property type="project" value="UniProtKB-KW"/>
</dbReference>
<evidence type="ECO:0000259" key="9">
    <source>
        <dbReference type="Pfam" id="PF12931"/>
    </source>
</evidence>
<evidence type="ECO:0000256" key="2">
    <source>
        <dbReference type="ARBA" id="ARBA00005927"/>
    </source>
</evidence>
<keyword evidence="12" id="KW-1185">Reference proteome</keyword>
<feature type="compositionally biased region" description="Polar residues" evidence="8">
    <location>
        <begin position="244"/>
        <end position="259"/>
    </location>
</feature>
<gene>
    <name evidence="11" type="ORF">BCR37DRAFT_385885</name>
</gene>
<dbReference type="GO" id="GO:0007030">
    <property type="term" value="P:Golgi organization"/>
    <property type="evidence" value="ECO:0007669"/>
    <property type="project" value="TreeGrafter"/>
</dbReference>
<comment type="subcellular location">
    <subcellularLocation>
        <location evidence="1">Endoplasmic reticulum membrane</location>
        <topology evidence="1">Peripheral membrane protein</topology>
        <orientation evidence="1">Cytoplasmic side</orientation>
    </subcellularLocation>
</comment>
<dbReference type="GO" id="GO:0012507">
    <property type="term" value="C:ER to Golgi transport vesicle membrane"/>
    <property type="evidence" value="ECO:0007669"/>
    <property type="project" value="TreeGrafter"/>
</dbReference>
<feature type="region of interest" description="Disordered" evidence="8">
    <location>
        <begin position="362"/>
        <end position="382"/>
    </location>
</feature>
<feature type="region of interest" description="Disordered" evidence="8">
    <location>
        <begin position="653"/>
        <end position="855"/>
    </location>
</feature>